<sequence>MPYVRARWSAMLVLRQVGGLALVRIAMLLRRRDHTTILNGIRRAEVHMRADPDYRDAVERVRQVALAAKFGRQP</sequence>
<dbReference type="Proteomes" id="UP000078428">
    <property type="component" value="Unassembled WGS sequence"/>
</dbReference>
<dbReference type="GO" id="GO:0043565">
    <property type="term" value="F:sequence-specific DNA binding"/>
    <property type="evidence" value="ECO:0007669"/>
    <property type="project" value="InterPro"/>
</dbReference>
<name>A0A178MNZ5_9PROT</name>
<dbReference type="STRING" id="1285242.A6A04_18185"/>
<dbReference type="Gene3D" id="1.10.1750.10">
    <property type="match status" value="1"/>
</dbReference>
<dbReference type="SUPFAM" id="SSF48295">
    <property type="entry name" value="TrpR-like"/>
    <property type="match status" value="1"/>
</dbReference>
<proteinExistence type="predicted"/>
<evidence type="ECO:0008006" key="3">
    <source>
        <dbReference type="Google" id="ProtNLM"/>
    </source>
</evidence>
<accession>A0A178MNZ5</accession>
<keyword evidence="2" id="KW-1185">Reference proteome</keyword>
<dbReference type="AlphaFoldDB" id="A0A178MNZ5"/>
<gene>
    <name evidence="1" type="ORF">A6A04_18185</name>
</gene>
<dbReference type="EMBL" id="LWQT01000053">
    <property type="protein sequence ID" value="OAN50522.1"/>
    <property type="molecule type" value="Genomic_DNA"/>
</dbReference>
<dbReference type="InterPro" id="IPR010921">
    <property type="entry name" value="Trp_repressor/repl_initiator"/>
</dbReference>
<comment type="caution">
    <text evidence="1">The sequence shown here is derived from an EMBL/GenBank/DDBJ whole genome shotgun (WGS) entry which is preliminary data.</text>
</comment>
<evidence type="ECO:0000313" key="2">
    <source>
        <dbReference type="Proteomes" id="UP000078428"/>
    </source>
</evidence>
<protein>
    <recommendedName>
        <fullName evidence="3">Chromosomal replication initiator protein DnaA</fullName>
    </recommendedName>
</protein>
<organism evidence="1 2">
    <name type="scientific">Paramagnetospirillum marisnigri</name>
    <dbReference type="NCBI Taxonomy" id="1285242"/>
    <lineage>
        <taxon>Bacteria</taxon>
        <taxon>Pseudomonadati</taxon>
        <taxon>Pseudomonadota</taxon>
        <taxon>Alphaproteobacteria</taxon>
        <taxon>Rhodospirillales</taxon>
        <taxon>Magnetospirillaceae</taxon>
        <taxon>Paramagnetospirillum</taxon>
    </lineage>
</organism>
<evidence type="ECO:0000313" key="1">
    <source>
        <dbReference type="EMBL" id="OAN50522.1"/>
    </source>
</evidence>
<reference evidence="1 2" key="1">
    <citation type="submission" date="2016-04" db="EMBL/GenBank/DDBJ databases">
        <title>Draft genome sequence of freshwater magnetotactic bacteria Magnetospirillum marisnigri SP-1 and Magnetospirillum moscoviense BB-1.</title>
        <authorList>
            <person name="Koziaeva V."/>
            <person name="Dziuba M.V."/>
            <person name="Ivanov T.M."/>
            <person name="Kuznetsov B."/>
            <person name="Grouzdev D.S."/>
        </authorList>
    </citation>
    <scope>NUCLEOTIDE SEQUENCE [LARGE SCALE GENOMIC DNA]</scope>
    <source>
        <strain evidence="1 2">SP-1</strain>
    </source>
</reference>